<sequence length="440" mass="47413">MTIVQPSYFPVVYRLALGQKSNSFCPSACRPPASFVVTTTHVRPNLITTERTIAIVGAGLLGCLSAIALARRGRRVVLFERDGDILGRASRFNEGKVHLGFTYGLDRTGETAARMFAYGIRFKEELARLLDRPVEEFFLHQRCVYAVAGDSALTLEDAVTHLDALDALHAAHLAAGGAPATTSGPFIRRLTGAELAARFSDTVTAAFDVAEPMLDCDRLCDGVAAAVRAASGIEIVAGCAVHAIEATPEIVDADGNRHGPFDRVINAAWDGMPAIEHRSGRPADGHSLRGKTGFVTEVLRGMPEAPVTFCWGMYGDLVPQTRNQAYVSWYPSCRMGFTTSVSAGSGWFDALAESFDFNRAYQDCRAAFSRLLPNLELSEEPAARRAGAILAHARTDLQDPGSGLHRRTDFGIHAYDRVLMVNTGKLSCAPGLATRLAEIA</sequence>
<dbReference type="GO" id="GO:0016491">
    <property type="term" value="F:oxidoreductase activity"/>
    <property type="evidence" value="ECO:0007669"/>
    <property type="project" value="UniProtKB-KW"/>
</dbReference>
<keyword evidence="1" id="KW-0560">Oxidoreductase</keyword>
<evidence type="ECO:0000313" key="3">
    <source>
        <dbReference type="EMBL" id="RAI29374.1"/>
    </source>
</evidence>
<organism evidence="3 4">
    <name type="scientific">Rhodobium orientis</name>
    <dbReference type="NCBI Taxonomy" id="34017"/>
    <lineage>
        <taxon>Bacteria</taxon>
        <taxon>Pseudomonadati</taxon>
        <taxon>Pseudomonadota</taxon>
        <taxon>Alphaproteobacteria</taxon>
        <taxon>Hyphomicrobiales</taxon>
        <taxon>Rhodobiaceae</taxon>
        <taxon>Rhodobium</taxon>
    </lineage>
</organism>
<name>A0A327JV49_9HYPH</name>
<feature type="domain" description="FAD dependent oxidoreductase" evidence="2">
    <location>
        <begin position="53"/>
        <end position="290"/>
    </location>
</feature>
<dbReference type="Gene3D" id="3.50.50.60">
    <property type="entry name" value="FAD/NAD(P)-binding domain"/>
    <property type="match status" value="1"/>
</dbReference>
<dbReference type="PANTHER" id="PTHR13847">
    <property type="entry name" value="SARCOSINE DEHYDROGENASE-RELATED"/>
    <property type="match status" value="1"/>
</dbReference>
<dbReference type="SUPFAM" id="SSF51971">
    <property type="entry name" value="Nucleotide-binding domain"/>
    <property type="match status" value="1"/>
</dbReference>
<dbReference type="Pfam" id="PF01266">
    <property type="entry name" value="DAO"/>
    <property type="match status" value="1"/>
</dbReference>
<dbReference type="Gene3D" id="3.30.9.10">
    <property type="entry name" value="D-Amino Acid Oxidase, subunit A, domain 2"/>
    <property type="match status" value="1"/>
</dbReference>
<dbReference type="InterPro" id="IPR036188">
    <property type="entry name" value="FAD/NAD-bd_sf"/>
</dbReference>
<dbReference type="OrthoDB" id="9815989at2"/>
<evidence type="ECO:0000259" key="2">
    <source>
        <dbReference type="Pfam" id="PF01266"/>
    </source>
</evidence>
<keyword evidence="4" id="KW-1185">Reference proteome</keyword>
<protein>
    <recommendedName>
        <fullName evidence="2">FAD dependent oxidoreductase domain-containing protein</fullName>
    </recommendedName>
</protein>
<accession>A0A327JV49</accession>
<dbReference type="Proteomes" id="UP000249299">
    <property type="component" value="Unassembled WGS sequence"/>
</dbReference>
<comment type="caution">
    <text evidence="3">The sequence shown here is derived from an EMBL/GenBank/DDBJ whole genome shotgun (WGS) entry which is preliminary data.</text>
</comment>
<gene>
    <name evidence="3" type="ORF">CH339_03570</name>
</gene>
<dbReference type="GO" id="GO:0005737">
    <property type="term" value="C:cytoplasm"/>
    <property type="evidence" value="ECO:0007669"/>
    <property type="project" value="TreeGrafter"/>
</dbReference>
<dbReference type="EMBL" id="NPEV01000004">
    <property type="protein sequence ID" value="RAI29374.1"/>
    <property type="molecule type" value="Genomic_DNA"/>
</dbReference>
<proteinExistence type="predicted"/>
<dbReference type="AlphaFoldDB" id="A0A327JV49"/>
<evidence type="ECO:0000313" key="4">
    <source>
        <dbReference type="Proteomes" id="UP000249299"/>
    </source>
</evidence>
<dbReference type="PANTHER" id="PTHR13847:SF289">
    <property type="entry name" value="GLYCINE OXIDASE"/>
    <property type="match status" value="1"/>
</dbReference>
<evidence type="ECO:0000256" key="1">
    <source>
        <dbReference type="ARBA" id="ARBA00023002"/>
    </source>
</evidence>
<reference evidence="3 4" key="1">
    <citation type="submission" date="2017-07" db="EMBL/GenBank/DDBJ databases">
        <title>Draft Genome Sequences of Select Purple Nonsulfur Bacteria.</title>
        <authorList>
            <person name="Lasarre B."/>
            <person name="Mckinlay J.B."/>
        </authorList>
    </citation>
    <scope>NUCLEOTIDE SEQUENCE [LARGE SCALE GENOMIC DNA]</scope>
    <source>
        <strain evidence="3 4">DSM 11290</strain>
    </source>
</reference>
<dbReference type="InterPro" id="IPR006076">
    <property type="entry name" value="FAD-dep_OxRdtase"/>
</dbReference>